<comment type="caution">
    <text evidence="2">The sequence shown here is derived from an EMBL/GenBank/DDBJ whole genome shotgun (WGS) entry which is preliminary data.</text>
</comment>
<dbReference type="EMBL" id="AYTS01000157">
    <property type="protein sequence ID" value="OOP55287.1"/>
    <property type="molecule type" value="Genomic_DNA"/>
</dbReference>
<name>A0A1V4AQ91_9BACT</name>
<sequence length="308" mass="34682">MFSFQILEVGIGLALVYFILSLICQSINEWFASRLGMRAKSLEKAIRKLFNDPKKTEQFYSHSLITSLMDGERRPSYIPAKTFSRVLLDMITPSSAAEGITGIRGMKGAISQLSESEIKGALLCFFNATQENLAQVRKDIEDWYDSAMERVSGWYKRKIQWIILGISLGISGLLNADSFTIVNTLWRDDVLRASIVASAQKSVENPPSFDQDTSPRSIDELYTDLQKLNLPIGWVGRDNPRALKDDPRAVPDDFRSWVYKVIGIVVTALAASQGAGFWFDLMKKFVDLRGVGKKPEEEEVRKDKKPNS</sequence>
<keyword evidence="1" id="KW-0472">Membrane</keyword>
<feature type="transmembrane region" description="Helical" evidence="1">
    <location>
        <begin position="161"/>
        <end position="182"/>
    </location>
</feature>
<dbReference type="AlphaFoldDB" id="A0A1V4AQ91"/>
<evidence type="ECO:0000256" key="1">
    <source>
        <dbReference type="SAM" id="Phobius"/>
    </source>
</evidence>
<dbReference type="STRING" id="1004156.AYP45_15585"/>
<protein>
    <submittedName>
        <fullName evidence="2">Uncharacterized protein</fullName>
    </submittedName>
</protein>
<proteinExistence type="predicted"/>
<evidence type="ECO:0000313" key="3">
    <source>
        <dbReference type="Proteomes" id="UP000189681"/>
    </source>
</evidence>
<keyword evidence="1" id="KW-0812">Transmembrane</keyword>
<evidence type="ECO:0000313" key="2">
    <source>
        <dbReference type="EMBL" id="OOP55287.1"/>
    </source>
</evidence>
<feature type="transmembrane region" description="Helical" evidence="1">
    <location>
        <begin position="257"/>
        <end position="279"/>
    </location>
</feature>
<feature type="transmembrane region" description="Helical" evidence="1">
    <location>
        <begin position="6"/>
        <end position="31"/>
    </location>
</feature>
<dbReference type="Proteomes" id="UP000189681">
    <property type="component" value="Unassembled WGS sequence"/>
</dbReference>
<accession>A0A1V4AQ91</accession>
<keyword evidence="1" id="KW-1133">Transmembrane helix</keyword>
<organism evidence="2 3">
    <name type="scientific">Candidatus Brocadia carolinensis</name>
    <dbReference type="NCBI Taxonomy" id="1004156"/>
    <lineage>
        <taxon>Bacteria</taxon>
        <taxon>Pseudomonadati</taxon>
        <taxon>Planctomycetota</taxon>
        <taxon>Candidatus Brocadiia</taxon>
        <taxon>Candidatus Brocadiales</taxon>
        <taxon>Candidatus Brocadiaceae</taxon>
        <taxon>Candidatus Brocadia</taxon>
    </lineage>
</organism>
<gene>
    <name evidence="2" type="ORF">AYP45_15585</name>
</gene>
<reference evidence="2 3" key="1">
    <citation type="journal article" date="2017" name="Water Res.">
        <title>Discovery and metagenomic analysis of an anammox bacterial enrichment related to Candidatus "Brocadia caroliniensis" in a full-scale glycerol-fed nitritation-denitritation separate centrate treatment process.</title>
        <authorList>
            <person name="Park H."/>
            <person name="Brotto A.C."/>
            <person name="van Loosdrecht M.C."/>
            <person name="Chandran K."/>
        </authorList>
    </citation>
    <scope>NUCLEOTIDE SEQUENCE [LARGE SCALE GENOMIC DNA]</scope>
    <source>
        <strain evidence="2">26THWARD</strain>
    </source>
</reference>